<keyword evidence="9" id="KW-0378">Hydrolase</keyword>
<dbReference type="EMBL" id="JACWFH010000020">
    <property type="protein sequence ID" value="MBY0098193.1"/>
    <property type="molecule type" value="Genomic_DNA"/>
</dbReference>
<evidence type="ECO:0000256" key="5">
    <source>
        <dbReference type="ARBA" id="ARBA00022857"/>
    </source>
</evidence>
<keyword evidence="5" id="KW-0521">NADP</keyword>
<comment type="cofactor">
    <cofactor evidence="1">
        <name>FAD</name>
        <dbReference type="ChEBI" id="CHEBI:57692"/>
    </cofactor>
</comment>
<keyword evidence="10" id="KW-1185">Reference proteome</keyword>
<dbReference type="SUPFAM" id="SSF51905">
    <property type="entry name" value="FAD/NAD(P)-binding domain"/>
    <property type="match status" value="2"/>
</dbReference>
<dbReference type="GO" id="GO:0016787">
    <property type="term" value="F:hydrolase activity"/>
    <property type="evidence" value="ECO:0007669"/>
    <property type="project" value="UniProtKB-KW"/>
</dbReference>
<dbReference type="PANTHER" id="PTHR43098">
    <property type="entry name" value="L-ORNITHINE N(5)-MONOOXYGENASE-RELATED"/>
    <property type="match status" value="1"/>
</dbReference>
<dbReference type="Proteomes" id="UP000769780">
    <property type="component" value="Unassembled WGS sequence"/>
</dbReference>
<dbReference type="Gene3D" id="3.40.50.1820">
    <property type="entry name" value="alpha/beta hydrolase"/>
    <property type="match status" value="1"/>
</dbReference>
<dbReference type="RefSeq" id="WP_343223157.1">
    <property type="nucleotide sequence ID" value="NZ_JACWFH010000020.1"/>
</dbReference>
<accession>A0ABS7K7E3</accession>
<evidence type="ECO:0000256" key="3">
    <source>
        <dbReference type="ARBA" id="ARBA00022630"/>
    </source>
</evidence>
<evidence type="ECO:0000256" key="2">
    <source>
        <dbReference type="ARBA" id="ARBA00010139"/>
    </source>
</evidence>
<dbReference type="Gene3D" id="3.50.50.60">
    <property type="entry name" value="FAD/NAD(P)-binding domain"/>
    <property type="match status" value="2"/>
</dbReference>
<dbReference type="InterPro" id="IPR029058">
    <property type="entry name" value="AB_hydrolase_fold"/>
</dbReference>
<dbReference type="Pfam" id="PF07859">
    <property type="entry name" value="Abhydrolase_3"/>
    <property type="match status" value="1"/>
</dbReference>
<protein>
    <submittedName>
        <fullName evidence="9">Alpha/beta hydrolase fold domain-containing protein</fullName>
    </submittedName>
</protein>
<dbReference type="InterPro" id="IPR050775">
    <property type="entry name" value="FAD-binding_Monooxygenases"/>
</dbReference>
<sequence length="870" mass="96993">MTRNHEAQVFDAVVVGAGFSGLYMLHRLRELGYSVRVYEAGEDVGGTWYWNRYPGARCDIESIYYNYTFSEELRNEWTWSSRYAEQPEILRYINFVADKLDLRRDIQFKTRITSATFNEKNKNWDIQTGEGNTITAKYFITALGCLSASNMPNFKGMDRFKGELYHTGKWPHEKVDFTGKKVGIIGTGSSGIQAIPVIAQEAEHLTVFQRTPQFSAPAENHSYDPEFLQKVKENYHEIKQQMIASMHGVPSFPRDKSALKDSPEERQRVFEEAWDKGGLFTLMYTYNDIGFVKEANDTVAEFVRSKIAQTVENPEVAEMLLPTYYYGTKRPIIDTNYFQTYNRKNVTLVDIKSDPIDELTSKGLRTKESEYEFDALVFATGFDAITGPFFKMDIRGKDGISLKEKWAEGADLKTYLGIATAGFPNMFMITGPQSPSVLSNMLVSIEQHVEWIADCIEYLRENNLETIEAIPEAEVAWSQQCKIIAEMSLATKTDSWYMGANIEGKPRGFMAFLGGVGLYRQICDDVAAKEYEGFSVTTSSKIVPKKRNKINLEGTVMTKLDPQAKYLLDQMAAAGGPAMETLIPEEARLSADFSAMAGIPEEVGKVEDRRIPGPGGEIPVRIYTPEGEGPFPALVYYHGGGWVIGNLDTVEVPCRLLTNRANCVVISVDYRLAPEHKFPAAAEDAYSAVQWVVDNASSIGVDSARVAVGGDSAGGNLAAVVALMAKDKGGPSISYQMLIYPVTNHNYDTQSYKDNAEGYFLTKSTMEWFWNHYLRNEEDGKNPYASPLLAEDVSGLPPALVITGGFDPLRDEGEAYAEKLKAAGVAVEATRYDGMIHGFFWLPGMLLQGDKAIHQAANALREAFSSVETA</sequence>
<dbReference type="InterPro" id="IPR013094">
    <property type="entry name" value="AB_hydrolase_3"/>
</dbReference>
<evidence type="ECO:0000256" key="4">
    <source>
        <dbReference type="ARBA" id="ARBA00022827"/>
    </source>
</evidence>
<name>A0ABS7K7E3_9BACI</name>
<feature type="domain" description="Alpha/beta hydrolase fold-3" evidence="8">
    <location>
        <begin position="634"/>
        <end position="840"/>
    </location>
</feature>
<dbReference type="PANTHER" id="PTHR43098:SF3">
    <property type="entry name" value="L-ORNITHINE N(5)-MONOOXYGENASE-RELATED"/>
    <property type="match status" value="1"/>
</dbReference>
<reference evidence="9 10" key="1">
    <citation type="submission" date="2020-07" db="EMBL/GenBank/DDBJ databases">
        <title>Fungal Genomes of the International Space Station.</title>
        <authorList>
            <person name="Seuylemezian A."/>
            <person name="Singh N.K."/>
            <person name="Wood J."/>
            <person name="Venkateswaran K."/>
        </authorList>
    </citation>
    <scope>NUCLEOTIDE SEQUENCE [LARGE SCALE GENOMIC DNA]</scope>
    <source>
        <strain evidence="9 10">PL-B2</strain>
    </source>
</reference>
<comment type="caution">
    <text evidence="9">The sequence shown here is derived from an EMBL/GenBank/DDBJ whole genome shotgun (WGS) entry which is preliminary data.</text>
</comment>
<dbReference type="Pfam" id="PF13738">
    <property type="entry name" value="Pyr_redox_3"/>
    <property type="match status" value="1"/>
</dbReference>
<evidence type="ECO:0000256" key="1">
    <source>
        <dbReference type="ARBA" id="ARBA00001974"/>
    </source>
</evidence>
<keyword evidence="7" id="KW-0503">Monooxygenase</keyword>
<evidence type="ECO:0000313" key="9">
    <source>
        <dbReference type="EMBL" id="MBY0098193.1"/>
    </source>
</evidence>
<keyword evidence="3" id="KW-0285">Flavoprotein</keyword>
<evidence type="ECO:0000259" key="8">
    <source>
        <dbReference type="Pfam" id="PF07859"/>
    </source>
</evidence>
<evidence type="ECO:0000256" key="7">
    <source>
        <dbReference type="ARBA" id="ARBA00023033"/>
    </source>
</evidence>
<evidence type="ECO:0000256" key="6">
    <source>
        <dbReference type="ARBA" id="ARBA00023002"/>
    </source>
</evidence>
<dbReference type="SUPFAM" id="SSF53474">
    <property type="entry name" value="alpha/beta-Hydrolases"/>
    <property type="match status" value="1"/>
</dbReference>
<comment type="similarity">
    <text evidence="2">Belongs to the FAD-binding monooxygenase family.</text>
</comment>
<gene>
    <name evidence="9" type="ORF">H0185_15445</name>
</gene>
<proteinExistence type="inferred from homology"/>
<keyword evidence="6" id="KW-0560">Oxidoreductase</keyword>
<keyword evidence="4" id="KW-0274">FAD</keyword>
<evidence type="ECO:0000313" key="10">
    <source>
        <dbReference type="Proteomes" id="UP000769780"/>
    </source>
</evidence>
<organism evidence="9 10">
    <name type="scientific">Mesobacillus maritimus</name>
    <dbReference type="NCBI Taxonomy" id="1643336"/>
    <lineage>
        <taxon>Bacteria</taxon>
        <taxon>Bacillati</taxon>
        <taxon>Bacillota</taxon>
        <taxon>Bacilli</taxon>
        <taxon>Bacillales</taxon>
        <taxon>Bacillaceae</taxon>
        <taxon>Mesobacillus</taxon>
    </lineage>
</organism>
<dbReference type="InterPro" id="IPR036188">
    <property type="entry name" value="FAD/NAD-bd_sf"/>
</dbReference>